<sequence>MKQTLPPAIKSGFLKAATVLFAVLAVLAVQSCSTSDTDPIDPYDYYPVQLGQYKIYQVDEDVYSTGSRVPVTKKWQEKDEVTSVSEDASGNKTYIFSRSTRNTAAQSWQKIKEFSVQHFADRVVVNLDNEVFLPLVFPYNSTINWDGYQYFNMDDQDPRYGSEHHYENINQALTVNNLNFDKTIKVSERSDTTGQAQFRLGFKVYASGVGLVADEQTDFDYLQENGEFIGYRTIGSGTRRIKRIIESGVLE</sequence>
<proteinExistence type="predicted"/>
<feature type="signal peptide" evidence="1">
    <location>
        <begin position="1"/>
        <end position="28"/>
    </location>
</feature>
<evidence type="ECO:0000256" key="1">
    <source>
        <dbReference type="SAM" id="SignalP"/>
    </source>
</evidence>
<dbReference type="RefSeq" id="WP_131956564.1">
    <property type="nucleotide sequence ID" value="NZ_SMFL01000001.1"/>
</dbReference>
<dbReference type="OrthoDB" id="1467525at2"/>
<feature type="chain" id="PRO_5020795419" evidence="1">
    <location>
        <begin position="29"/>
        <end position="251"/>
    </location>
</feature>
<protein>
    <submittedName>
        <fullName evidence="2">Uncharacterized protein</fullName>
    </submittedName>
</protein>
<dbReference type="AlphaFoldDB" id="A0A4R5E0U2"/>
<gene>
    <name evidence="2" type="ORF">E0F88_03155</name>
</gene>
<reference evidence="2 3" key="1">
    <citation type="submission" date="2019-03" db="EMBL/GenBank/DDBJ databases">
        <title>Dyadobacter AR-3-6 sp. nov., isolated from arctic soil.</title>
        <authorList>
            <person name="Chaudhary D.K."/>
        </authorList>
    </citation>
    <scope>NUCLEOTIDE SEQUENCE [LARGE SCALE GENOMIC DNA]</scope>
    <source>
        <strain evidence="2 3">AR-3-6</strain>
    </source>
</reference>
<keyword evidence="3" id="KW-1185">Reference proteome</keyword>
<accession>A0A4R5E0U2</accession>
<name>A0A4R5E0U2_9BACT</name>
<dbReference type="PROSITE" id="PS51257">
    <property type="entry name" value="PROKAR_LIPOPROTEIN"/>
    <property type="match status" value="1"/>
</dbReference>
<evidence type="ECO:0000313" key="3">
    <source>
        <dbReference type="Proteomes" id="UP000294850"/>
    </source>
</evidence>
<evidence type="ECO:0000313" key="2">
    <source>
        <dbReference type="EMBL" id="TDE18550.1"/>
    </source>
</evidence>
<dbReference type="EMBL" id="SMFL01000001">
    <property type="protein sequence ID" value="TDE18550.1"/>
    <property type="molecule type" value="Genomic_DNA"/>
</dbReference>
<dbReference type="Proteomes" id="UP000294850">
    <property type="component" value="Unassembled WGS sequence"/>
</dbReference>
<organism evidence="2 3">
    <name type="scientific">Dyadobacter psychrotolerans</name>
    <dbReference type="NCBI Taxonomy" id="2541721"/>
    <lineage>
        <taxon>Bacteria</taxon>
        <taxon>Pseudomonadati</taxon>
        <taxon>Bacteroidota</taxon>
        <taxon>Cytophagia</taxon>
        <taxon>Cytophagales</taxon>
        <taxon>Spirosomataceae</taxon>
        <taxon>Dyadobacter</taxon>
    </lineage>
</organism>
<keyword evidence="1" id="KW-0732">Signal</keyword>
<comment type="caution">
    <text evidence="2">The sequence shown here is derived from an EMBL/GenBank/DDBJ whole genome shotgun (WGS) entry which is preliminary data.</text>
</comment>